<evidence type="ECO:0000256" key="4">
    <source>
        <dbReference type="PROSITE-ProRule" id="PRU01363"/>
    </source>
</evidence>
<dbReference type="EC" id="1.1.1.100" evidence="8"/>
<evidence type="ECO:0000313" key="8">
    <source>
        <dbReference type="EMBL" id="ACC80701.1"/>
    </source>
</evidence>
<evidence type="ECO:0000256" key="2">
    <source>
        <dbReference type="ARBA" id="ARBA00022553"/>
    </source>
</evidence>
<dbReference type="Gene3D" id="3.40.50.720">
    <property type="entry name" value="NAD(P)-binding Rossmann-like Domain"/>
    <property type="match status" value="1"/>
</dbReference>
<dbReference type="InterPro" id="IPR016039">
    <property type="entry name" value="Thiolase-like"/>
</dbReference>
<dbReference type="Gene3D" id="3.10.129.120">
    <property type="match status" value="1"/>
</dbReference>
<dbReference type="GO" id="GO:0006633">
    <property type="term" value="P:fatty acid biosynthetic process"/>
    <property type="evidence" value="ECO:0007669"/>
    <property type="project" value="TreeGrafter"/>
</dbReference>
<dbReference type="KEGG" id="npu:Npun_R2082"/>
<dbReference type="Gene3D" id="3.40.366.10">
    <property type="entry name" value="Malonyl-Coenzyme A Acyl Carrier Protein, domain 2"/>
    <property type="match status" value="1"/>
</dbReference>
<dbReference type="Gene3D" id="3.10.129.10">
    <property type="entry name" value="Hotdog Thioesterase"/>
    <property type="match status" value="1"/>
</dbReference>
<dbReference type="SMART" id="SM00825">
    <property type="entry name" value="PKS_KS"/>
    <property type="match status" value="1"/>
</dbReference>
<dbReference type="CDD" id="cd08955">
    <property type="entry name" value="KR_2_FAS_SDR_x"/>
    <property type="match status" value="1"/>
</dbReference>
<dbReference type="InterPro" id="IPR013968">
    <property type="entry name" value="PKS_KR"/>
</dbReference>
<dbReference type="GO" id="GO:0004316">
    <property type="term" value="F:3-oxoacyl-[acyl-carrier-protein] reductase (NADPH) activity"/>
    <property type="evidence" value="ECO:0007669"/>
    <property type="project" value="UniProtKB-EC"/>
</dbReference>
<dbReference type="SUPFAM" id="SSF53901">
    <property type="entry name" value="Thiolase-like"/>
    <property type="match status" value="1"/>
</dbReference>
<dbReference type="InterPro" id="IPR016035">
    <property type="entry name" value="Acyl_Trfase/lysoPLipase"/>
</dbReference>
<dbReference type="InterPro" id="IPR014031">
    <property type="entry name" value="Ketoacyl_synth_C"/>
</dbReference>
<dbReference type="InterPro" id="IPR049552">
    <property type="entry name" value="PKS_DH_N"/>
</dbReference>
<dbReference type="PhylomeDB" id="B2J541"/>
<dbReference type="GO" id="GO:0005737">
    <property type="term" value="C:cytoplasm"/>
    <property type="evidence" value="ECO:0007669"/>
    <property type="project" value="TreeGrafter"/>
</dbReference>
<dbReference type="InterPro" id="IPR001227">
    <property type="entry name" value="Ac_transferase_dom_sf"/>
</dbReference>
<sequence length="1850" mass="202214">MSNYTSETLSSSERILQALLDARTQLEAVEQKKTEPIAIIGMGCRFPGGVKNPQAYWDLLRDGVDAIAPIPSDRWDVNRCYHPDHDAPGKMYVRNGGFINEVDEFDPEFFGISPREAEGMDPQQRLLLEVAWEALENAGQPPESLKGSSTGVFVGIGSDDYSRLSVNSGDLNRIDAYSSLGSARSIAVGRVAYVLGLQGPTLQLDTSCSSSLLGIHLACQSLRTGECNLALAGGVNLMLSPAMTISFCKLKALAPDGRCKTFDASADGYSRGEGCGVVVLKRLSEAIADGDNIIALIRGSAVNHDGKSNGLTAPNGLAQERLIRQALKEARVEPTQIQYVEAHGTGTSLGDPIEVLALERVLGQGRSAEEALAIGSVKTNFGHLEAAAGVASLMKVVLSLSNRQIPPHLHFQNPNPHIPWGKLPIVVPTALTPWSAKEGQRFAGVSSFGMSGTNVHIILEAAPSEEEQGSRGAGEQGRSCSNLFTVSAKNEVALRQLTQSYQEFLEAQPEISIDDVCYTANVGRSHFDHRLAITTESIAELQQQLAAFNAGNETAGVLTSPVRDTLSKIAFLFAGQGSQQVGMGRELYATQPIFKVAIDQCADILTRLDVPLLEILWGNSSHLLDQTAYTQPAIFAIEYALDQLWQSWGIQPDAVLGHSVGEYIAACVAGVFSLEDGLKLIVARSRFMQALPSGGAMAAVLVDKSKLLEVLNIYKNEVVIAAYNAPGSFTIAGPVAAVESISQTIAAQGGKTQRLSVSHAFHSPLMEPMLGAYATIANTITYHQPRIPLIANRTGQVAGAEIATPEYWVRHVREAVQFEASIQTLHEEKYELFVELSAKPTLLGMARQCLPESTGVWLPSLRPGQSDSHSLLTSLGQLYVSGVTVDWSGWAGNRPSRKIVLPTYPWQRQRYWLKSLSGKPTSKLHPLVDKQLRSPLSKQTFFETRFNTELVPFIADHLVYNEIVVPGASHLSLLLAAAELTFGKPGCLLENIVFPKALAIAKGKERTVQLALTPEESGNLAAQVLSFENPSHPQEQVSWIVHAIAQVSANNTTLKPVSWSEIQKRCNQEIPGADLYQAQWERQIELGASFRWLNTVWLGEREALGCLQAPPAAFDAAEYQLHPGLIDSCFHLILAATGTINGDETFIPLSIKQFRFFQRPSSDVFWCHARLQHGTESQEDKRVGDLYLFDDAGQIIAEVIGFEARKASRAVLLNSLQSEGRDSLYQIHWQLQENVASPVNHEPGNWLIFTDGTENGLELAQQLEQQGHYSILAEVGEIYHQLGSQHYQLDPTEPEHFRQLLQDIPNLDGVIHLWGLAEDTTENLSLQGLDKAQTLGCASVLHLVQALVQSQQQTQPRLWLVTRGTQAIDSNLEPLQLSQTTLWGLGRVIAIEHPELNCTRLDLPLTATEDIQILLAELFSTDTEDQIAYRQGKRYVARLEQVRAQFTKSPIPVTSESTYLITGGLGALGLEVAQWLAQQGAKHLVLVGRRSPSTDAQNAIARLATAGVEVTIITADITNPQEVAQCLQQIRSSHPPLRGIIHAAGVLDDGLLLQQSWERFSRVMAPKVAGAWNLHTLTQDLPLDFFVCFSSIASLIGSVGQSNYAAANAFMDALASYRRGLGLPGLTINWGPWAETGMAANLGSREQARLKDQGIVPINPEQGLQVLGELLTQQIPQVGVMTIDWSLFVKQFSSRTNLKLFEVLAPTSTKVNERSQFLNQLEDSPPNTRQQLLATHVRSQIAQILGWNSPEKVEPRQRLFDLGVDSLMAIELKNRLESSLGCSLRTTLLFDYPTLEALVDYLSREVLALESTTAATVEIAQDDELEALLSELEQMSEFDIQNKLVNLSHA</sequence>
<dbReference type="SMART" id="SM00826">
    <property type="entry name" value="PKS_DH"/>
    <property type="match status" value="1"/>
</dbReference>
<dbReference type="SUPFAM" id="SSF51735">
    <property type="entry name" value="NAD(P)-binding Rossmann-fold domains"/>
    <property type="match status" value="2"/>
</dbReference>
<dbReference type="SMART" id="SM00823">
    <property type="entry name" value="PKS_PP"/>
    <property type="match status" value="1"/>
</dbReference>
<gene>
    <name evidence="8" type="ordered locus">Npun_R2082</name>
</gene>
<dbReference type="EnsemblBacteria" id="ACC80701">
    <property type="protein sequence ID" value="ACC80701"/>
    <property type="gene ID" value="Npun_R2082"/>
</dbReference>
<dbReference type="Proteomes" id="UP000001191">
    <property type="component" value="Chromosome"/>
</dbReference>
<dbReference type="eggNOG" id="COG1028">
    <property type="taxonomic scope" value="Bacteria"/>
</dbReference>
<dbReference type="OrthoDB" id="499075at2"/>
<proteinExistence type="predicted"/>
<dbReference type="RefSeq" id="WP_012408706.1">
    <property type="nucleotide sequence ID" value="NC_010628.1"/>
</dbReference>
<dbReference type="Pfam" id="PF00109">
    <property type="entry name" value="ketoacyl-synt"/>
    <property type="match status" value="1"/>
</dbReference>
<dbReference type="eggNOG" id="COG3321">
    <property type="taxonomic scope" value="Bacteria"/>
</dbReference>
<dbReference type="Pfam" id="PF00550">
    <property type="entry name" value="PP-binding"/>
    <property type="match status" value="1"/>
</dbReference>
<dbReference type="InterPro" id="IPR020841">
    <property type="entry name" value="PKS_Beta-ketoAc_synthase_dom"/>
</dbReference>
<keyword evidence="9" id="KW-1185">Reference proteome</keyword>
<dbReference type="SMART" id="SM00827">
    <property type="entry name" value="PKS_AT"/>
    <property type="match status" value="1"/>
</dbReference>
<dbReference type="InterPro" id="IPR020807">
    <property type="entry name" value="PKS_DH"/>
</dbReference>
<feature type="region of interest" description="N-terminal hotdog fold" evidence="4">
    <location>
        <begin position="925"/>
        <end position="1054"/>
    </location>
</feature>
<dbReference type="Gene3D" id="1.10.1200.10">
    <property type="entry name" value="ACP-like"/>
    <property type="match status" value="1"/>
</dbReference>
<reference evidence="9" key="1">
    <citation type="submission" date="2008-04" db="EMBL/GenBank/DDBJ databases">
        <title>Complete sequence of chromosome of Nostoc punctiforme ATCC 29133.</title>
        <authorList>
            <consortium name="US DOE Joint Genome Institute"/>
            <person name="Copeland A."/>
            <person name="Lucas S."/>
            <person name="Lapidus A."/>
            <person name="Glavina del Rio T."/>
            <person name="Dalin E."/>
            <person name="Tice H."/>
            <person name="Pitluck S."/>
            <person name="Chain P."/>
            <person name="Malfatti S."/>
            <person name="Shin M."/>
            <person name="Vergez L."/>
            <person name="Schmutz J."/>
            <person name="Larimer F."/>
            <person name="Land M."/>
            <person name="Hauser L."/>
            <person name="Kyrpides N."/>
            <person name="Kim E."/>
            <person name="Meeks J.C."/>
            <person name="Elhai J."/>
            <person name="Campbell E.L."/>
            <person name="Thiel T."/>
            <person name="Longmire J."/>
            <person name="Potts M."/>
            <person name="Atlas R."/>
        </authorList>
    </citation>
    <scope>NUCLEOTIDE SEQUENCE [LARGE SCALE GENOMIC DNA]</scope>
    <source>
        <strain evidence="9">ATCC 29133 / PCC 73102</strain>
    </source>
</reference>
<dbReference type="InterPro" id="IPR009081">
    <property type="entry name" value="PP-bd_ACP"/>
</dbReference>
<dbReference type="PROSITE" id="PS50075">
    <property type="entry name" value="CARRIER"/>
    <property type="match status" value="1"/>
</dbReference>
<evidence type="ECO:0000256" key="1">
    <source>
        <dbReference type="ARBA" id="ARBA00022450"/>
    </source>
</evidence>
<dbReference type="PANTHER" id="PTHR43775:SF37">
    <property type="entry name" value="SI:DKEY-61P9.11"/>
    <property type="match status" value="1"/>
</dbReference>
<evidence type="ECO:0000256" key="3">
    <source>
        <dbReference type="ARBA" id="ARBA00022679"/>
    </source>
</evidence>
<dbReference type="GO" id="GO:0047879">
    <property type="term" value="F:erythronolide synthase activity"/>
    <property type="evidence" value="ECO:0007669"/>
    <property type="project" value="UniProtKB-EC"/>
</dbReference>
<dbReference type="EMBL" id="CP001037">
    <property type="protein sequence ID" value="ACC80701.1"/>
    <property type="molecule type" value="Genomic_DNA"/>
</dbReference>
<dbReference type="Pfam" id="PF21089">
    <property type="entry name" value="PKS_DH_N"/>
    <property type="match status" value="1"/>
</dbReference>
<dbReference type="FunFam" id="3.40.47.10:FF:000019">
    <property type="entry name" value="Polyketide synthase type I"/>
    <property type="match status" value="1"/>
</dbReference>
<dbReference type="PROSITE" id="PS52004">
    <property type="entry name" value="KS3_2"/>
    <property type="match status" value="1"/>
</dbReference>
<dbReference type="GO" id="GO:0004312">
    <property type="term" value="F:fatty acid synthase activity"/>
    <property type="evidence" value="ECO:0007669"/>
    <property type="project" value="TreeGrafter"/>
</dbReference>
<dbReference type="Pfam" id="PF22621">
    <property type="entry name" value="CurL-like_PKS_C"/>
    <property type="match status" value="1"/>
</dbReference>
<dbReference type="InterPro" id="IPR049900">
    <property type="entry name" value="PKS_mFAS_DH"/>
</dbReference>
<keyword evidence="3 8" id="KW-0808">Transferase</keyword>
<dbReference type="Pfam" id="PF00698">
    <property type="entry name" value="Acyl_transf_1"/>
    <property type="match status" value="1"/>
</dbReference>
<keyword evidence="2" id="KW-0597">Phosphoprotein</keyword>
<dbReference type="FunFam" id="3.40.366.10:FF:000002">
    <property type="entry name" value="Probable polyketide synthase 2"/>
    <property type="match status" value="1"/>
</dbReference>
<dbReference type="InterPro" id="IPR049551">
    <property type="entry name" value="PKS_DH_C"/>
</dbReference>
<dbReference type="HOGENOM" id="CLU_000022_35_2_3"/>
<dbReference type="Pfam" id="PF08659">
    <property type="entry name" value="KR"/>
    <property type="match status" value="1"/>
</dbReference>
<dbReference type="Gene3D" id="3.40.47.10">
    <property type="match status" value="1"/>
</dbReference>
<dbReference type="CDD" id="cd00833">
    <property type="entry name" value="PKS"/>
    <property type="match status" value="1"/>
</dbReference>
<dbReference type="InterPro" id="IPR014043">
    <property type="entry name" value="Acyl_transferase_dom"/>
</dbReference>
<accession>B2J541</accession>
<dbReference type="InterPro" id="IPR057326">
    <property type="entry name" value="KR_dom"/>
</dbReference>
<dbReference type="EC" id="2.3.1.94" evidence="8"/>
<organism evidence="8 9">
    <name type="scientific">Nostoc punctiforme (strain ATCC 29133 / PCC 73102)</name>
    <dbReference type="NCBI Taxonomy" id="63737"/>
    <lineage>
        <taxon>Bacteria</taxon>
        <taxon>Bacillati</taxon>
        <taxon>Cyanobacteriota</taxon>
        <taxon>Cyanophyceae</taxon>
        <taxon>Nostocales</taxon>
        <taxon>Nostocaceae</taxon>
        <taxon>Nostoc</taxon>
    </lineage>
</organism>
<dbReference type="Pfam" id="PF02801">
    <property type="entry name" value="Ketoacyl-synt_C"/>
    <property type="match status" value="1"/>
</dbReference>
<dbReference type="InterPro" id="IPR036291">
    <property type="entry name" value="NAD(P)-bd_dom_sf"/>
</dbReference>
<dbReference type="GO" id="GO:0071770">
    <property type="term" value="P:DIM/DIP cell wall layer assembly"/>
    <property type="evidence" value="ECO:0007669"/>
    <property type="project" value="TreeGrafter"/>
</dbReference>
<feature type="domain" description="Ketosynthase family 3 (KS3)" evidence="6">
    <location>
        <begin position="34"/>
        <end position="461"/>
    </location>
</feature>
<protein>
    <submittedName>
        <fullName evidence="8">Beta-ketoacyl synthase</fullName>
        <ecNumber evidence="8">1.1.1.100</ecNumber>
        <ecNumber evidence="8">2.3.1.94</ecNumber>
    </submittedName>
</protein>
<dbReference type="InterPro" id="IPR014030">
    <property type="entry name" value="Ketoacyl_synth_N"/>
</dbReference>
<dbReference type="STRING" id="63737.Npun_R2082"/>
<dbReference type="SUPFAM" id="SSF47336">
    <property type="entry name" value="ACP-like"/>
    <property type="match status" value="1"/>
</dbReference>
<dbReference type="SMART" id="SM01294">
    <property type="entry name" value="PKS_PP_betabranch"/>
    <property type="match status" value="1"/>
</dbReference>
<evidence type="ECO:0000259" key="7">
    <source>
        <dbReference type="PROSITE" id="PS52019"/>
    </source>
</evidence>
<dbReference type="SUPFAM" id="SSF52151">
    <property type="entry name" value="FabD/lysophospholipase-like"/>
    <property type="match status" value="1"/>
</dbReference>
<dbReference type="SMART" id="SM00822">
    <property type="entry name" value="PKS_KR"/>
    <property type="match status" value="1"/>
</dbReference>
<dbReference type="SUPFAM" id="SSF55048">
    <property type="entry name" value="Probable ACP-binding domain of malonyl-CoA ACP transacylase"/>
    <property type="match status" value="1"/>
</dbReference>
<evidence type="ECO:0000259" key="6">
    <source>
        <dbReference type="PROSITE" id="PS52004"/>
    </source>
</evidence>
<dbReference type="PANTHER" id="PTHR43775">
    <property type="entry name" value="FATTY ACID SYNTHASE"/>
    <property type="match status" value="1"/>
</dbReference>
<keyword evidence="8" id="KW-0560">Oxidoreductase</keyword>
<dbReference type="InterPro" id="IPR036736">
    <property type="entry name" value="ACP-like_sf"/>
</dbReference>
<reference evidence="8 9" key="2">
    <citation type="journal article" date="2013" name="Plant Physiol.">
        <title>A Nostoc punctiforme Sugar Transporter Necessary to Establish a Cyanobacterium-Plant Symbiosis.</title>
        <authorList>
            <person name="Ekman M."/>
            <person name="Picossi S."/>
            <person name="Campbell E.L."/>
            <person name="Meeks J.C."/>
            <person name="Flores E."/>
        </authorList>
    </citation>
    <scope>NUCLEOTIDE SEQUENCE [LARGE SCALE GENOMIC DNA]</scope>
    <source>
        <strain evidence="9">ATCC 29133 / PCC 73102</strain>
    </source>
</reference>
<dbReference type="Pfam" id="PF14765">
    <property type="entry name" value="PS-DH"/>
    <property type="match status" value="1"/>
</dbReference>
<evidence type="ECO:0000259" key="5">
    <source>
        <dbReference type="PROSITE" id="PS50075"/>
    </source>
</evidence>
<dbReference type="Pfam" id="PF21394">
    <property type="entry name" value="Beta-ketacyl_N"/>
    <property type="match status" value="1"/>
</dbReference>
<feature type="active site" description="Proton donor; for dehydratase activity" evidence="4">
    <location>
        <position position="1127"/>
    </location>
</feature>
<dbReference type="InterPro" id="IPR050091">
    <property type="entry name" value="PKS_NRPS_Biosynth_Enz"/>
</dbReference>
<dbReference type="GO" id="GO:0005886">
    <property type="term" value="C:plasma membrane"/>
    <property type="evidence" value="ECO:0007669"/>
    <property type="project" value="TreeGrafter"/>
</dbReference>
<feature type="region of interest" description="C-terminal hotdog fold" evidence="4">
    <location>
        <begin position="1067"/>
        <end position="1213"/>
    </location>
</feature>
<dbReference type="FunFam" id="1.10.1200.10:FF:000007">
    <property type="entry name" value="Probable polyketide synthase pks17"/>
    <property type="match status" value="1"/>
</dbReference>
<dbReference type="InterPro" id="IPR016036">
    <property type="entry name" value="Malonyl_transacylase_ACP-bd"/>
</dbReference>
<dbReference type="InterPro" id="IPR020806">
    <property type="entry name" value="PKS_PP-bd"/>
</dbReference>
<keyword evidence="8" id="KW-0012">Acyltransferase</keyword>
<feature type="active site" description="Proton acceptor; for dehydratase activity" evidence="4">
    <location>
        <position position="957"/>
    </location>
</feature>
<feature type="domain" description="PKS/mFAS DH" evidence="7">
    <location>
        <begin position="925"/>
        <end position="1213"/>
    </location>
</feature>
<dbReference type="PROSITE" id="PS52019">
    <property type="entry name" value="PKS_MFAS_DH"/>
    <property type="match status" value="1"/>
</dbReference>
<dbReference type="InterPro" id="IPR049490">
    <property type="entry name" value="C883_1060-like_KR_N"/>
</dbReference>
<evidence type="ECO:0000313" key="9">
    <source>
        <dbReference type="Proteomes" id="UP000001191"/>
    </source>
</evidence>
<dbReference type="GO" id="GO:0031177">
    <property type="term" value="F:phosphopantetheine binding"/>
    <property type="evidence" value="ECO:0007669"/>
    <property type="project" value="InterPro"/>
</dbReference>
<dbReference type="Gene3D" id="3.30.70.3290">
    <property type="match status" value="1"/>
</dbReference>
<keyword evidence="1" id="KW-0596">Phosphopantetheine</keyword>
<name>B2J541_NOSP7</name>
<feature type="domain" description="Carrier" evidence="5">
    <location>
        <begin position="1731"/>
        <end position="1806"/>
    </location>
</feature>